<reference evidence="1 2" key="1">
    <citation type="submission" date="2019-05" db="EMBL/GenBank/DDBJ databases">
        <title>Another draft genome of Portunus trituberculatus and its Hox gene families provides insights of decapod evolution.</title>
        <authorList>
            <person name="Jeong J.-H."/>
            <person name="Song I."/>
            <person name="Kim S."/>
            <person name="Choi T."/>
            <person name="Kim D."/>
            <person name="Ryu S."/>
            <person name="Kim W."/>
        </authorList>
    </citation>
    <scope>NUCLEOTIDE SEQUENCE [LARGE SCALE GENOMIC DNA]</scope>
    <source>
        <tissue evidence="1">Muscle</tissue>
    </source>
</reference>
<gene>
    <name evidence="1" type="ORF">E2C01_016345</name>
</gene>
<sequence>MVELADIELGEVISALDDHQVSTVEGFICEQITPVVDLNVELVYCLNSCRYLASDGVHFEFLEEGQDGLQVIHIAQGVNVGVLEGLQGEDTVGEGQPPELSLGPGVGGGLVPAVQRRPLSAGQIPAAGRLCLS</sequence>
<evidence type="ECO:0000313" key="2">
    <source>
        <dbReference type="Proteomes" id="UP000324222"/>
    </source>
</evidence>
<dbReference type="AlphaFoldDB" id="A0A5B7DNW0"/>
<evidence type="ECO:0000313" key="1">
    <source>
        <dbReference type="EMBL" id="MPC23302.1"/>
    </source>
</evidence>
<keyword evidence="2" id="KW-1185">Reference proteome</keyword>
<organism evidence="1 2">
    <name type="scientific">Portunus trituberculatus</name>
    <name type="common">Swimming crab</name>
    <name type="synonym">Neptunus trituberculatus</name>
    <dbReference type="NCBI Taxonomy" id="210409"/>
    <lineage>
        <taxon>Eukaryota</taxon>
        <taxon>Metazoa</taxon>
        <taxon>Ecdysozoa</taxon>
        <taxon>Arthropoda</taxon>
        <taxon>Crustacea</taxon>
        <taxon>Multicrustacea</taxon>
        <taxon>Malacostraca</taxon>
        <taxon>Eumalacostraca</taxon>
        <taxon>Eucarida</taxon>
        <taxon>Decapoda</taxon>
        <taxon>Pleocyemata</taxon>
        <taxon>Brachyura</taxon>
        <taxon>Eubrachyura</taxon>
        <taxon>Portunoidea</taxon>
        <taxon>Portunidae</taxon>
        <taxon>Portuninae</taxon>
        <taxon>Portunus</taxon>
    </lineage>
</organism>
<dbReference type="Proteomes" id="UP000324222">
    <property type="component" value="Unassembled WGS sequence"/>
</dbReference>
<dbReference type="EMBL" id="VSRR010001189">
    <property type="protein sequence ID" value="MPC23302.1"/>
    <property type="molecule type" value="Genomic_DNA"/>
</dbReference>
<comment type="caution">
    <text evidence="1">The sequence shown here is derived from an EMBL/GenBank/DDBJ whole genome shotgun (WGS) entry which is preliminary data.</text>
</comment>
<protein>
    <submittedName>
        <fullName evidence="1">Uncharacterized protein</fullName>
    </submittedName>
</protein>
<accession>A0A5B7DNW0</accession>
<proteinExistence type="predicted"/>
<name>A0A5B7DNW0_PORTR</name>